<name>A0ABR8E3F9_9NOSO</name>
<gene>
    <name evidence="1" type="ORF">H6G97_45040</name>
</gene>
<organism evidence="1 2">
    <name type="scientific">Nostoc flagelliforme FACHB-838</name>
    <dbReference type="NCBI Taxonomy" id="2692904"/>
    <lineage>
        <taxon>Bacteria</taxon>
        <taxon>Bacillati</taxon>
        <taxon>Cyanobacteriota</taxon>
        <taxon>Cyanophyceae</taxon>
        <taxon>Nostocales</taxon>
        <taxon>Nostocaceae</taxon>
        <taxon>Nostoc</taxon>
    </lineage>
</organism>
<reference evidence="1 2" key="1">
    <citation type="journal article" date="2020" name="ISME J.">
        <title>Comparative genomics reveals insights into cyanobacterial evolution and habitat adaptation.</title>
        <authorList>
            <person name="Chen M.Y."/>
            <person name="Teng W.K."/>
            <person name="Zhao L."/>
            <person name="Hu C.X."/>
            <person name="Zhou Y.K."/>
            <person name="Han B.P."/>
            <person name="Song L.R."/>
            <person name="Shu W.S."/>
        </authorList>
    </citation>
    <scope>NUCLEOTIDE SEQUENCE [LARGE SCALE GENOMIC DNA]</scope>
    <source>
        <strain evidence="1 2">FACHB-838</strain>
    </source>
</reference>
<protein>
    <submittedName>
        <fullName evidence="1">Uncharacterized protein</fullName>
    </submittedName>
</protein>
<dbReference type="RefSeq" id="WP_190946866.1">
    <property type="nucleotide sequence ID" value="NZ_JACJSI010000389.1"/>
</dbReference>
<sequence length="99" mass="11316">MNPQILQIAINSATNARVELHQGIYKLRHGSGNEVEQLLARQKAVMATTIAPQIHLGFSTRQASLCRFRCHGHFIHRNVETMLKPTKQQGWLPQMQIYI</sequence>
<evidence type="ECO:0000313" key="2">
    <source>
        <dbReference type="Proteomes" id="UP000623440"/>
    </source>
</evidence>
<proteinExistence type="predicted"/>
<keyword evidence="2" id="KW-1185">Reference proteome</keyword>
<comment type="caution">
    <text evidence="1">The sequence shown here is derived from an EMBL/GenBank/DDBJ whole genome shotgun (WGS) entry which is preliminary data.</text>
</comment>
<dbReference type="Proteomes" id="UP000623440">
    <property type="component" value="Unassembled WGS sequence"/>
</dbReference>
<evidence type="ECO:0000313" key="1">
    <source>
        <dbReference type="EMBL" id="MBD2536104.1"/>
    </source>
</evidence>
<accession>A0ABR8E3F9</accession>
<dbReference type="EMBL" id="JACJSI010000389">
    <property type="protein sequence ID" value="MBD2536104.1"/>
    <property type="molecule type" value="Genomic_DNA"/>
</dbReference>